<accession>A0A0F9KG76</accession>
<protein>
    <submittedName>
        <fullName evidence="1">Uncharacterized protein</fullName>
    </submittedName>
</protein>
<proteinExistence type="predicted"/>
<organism evidence="1">
    <name type="scientific">marine sediment metagenome</name>
    <dbReference type="NCBI Taxonomy" id="412755"/>
    <lineage>
        <taxon>unclassified sequences</taxon>
        <taxon>metagenomes</taxon>
        <taxon>ecological metagenomes</taxon>
    </lineage>
</organism>
<reference evidence="1" key="1">
    <citation type="journal article" date="2015" name="Nature">
        <title>Complex archaea that bridge the gap between prokaryotes and eukaryotes.</title>
        <authorList>
            <person name="Spang A."/>
            <person name="Saw J.H."/>
            <person name="Jorgensen S.L."/>
            <person name="Zaremba-Niedzwiedzka K."/>
            <person name="Martijn J."/>
            <person name="Lind A.E."/>
            <person name="van Eijk R."/>
            <person name="Schleper C."/>
            <person name="Guy L."/>
            <person name="Ettema T.J."/>
        </authorList>
    </citation>
    <scope>NUCLEOTIDE SEQUENCE</scope>
</reference>
<gene>
    <name evidence="1" type="ORF">LCGC14_1334840</name>
</gene>
<sequence length="63" mass="6935">MATKAQLDHARSMELRTAVLAMLNEIELCAETIATAYYWAAYAKAYGMSNDRAAFFGVIQATV</sequence>
<comment type="caution">
    <text evidence="1">The sequence shown here is derived from an EMBL/GenBank/DDBJ whole genome shotgun (WGS) entry which is preliminary data.</text>
</comment>
<dbReference type="AlphaFoldDB" id="A0A0F9KG76"/>
<evidence type="ECO:0000313" key="1">
    <source>
        <dbReference type="EMBL" id="KKM80933.1"/>
    </source>
</evidence>
<name>A0A0F9KG76_9ZZZZ</name>
<dbReference type="EMBL" id="LAZR01008106">
    <property type="protein sequence ID" value="KKM80933.1"/>
    <property type="molecule type" value="Genomic_DNA"/>
</dbReference>